<dbReference type="GO" id="GO:0004708">
    <property type="term" value="F:MAP kinase kinase activity"/>
    <property type="evidence" value="ECO:0007669"/>
    <property type="project" value="UniProtKB-EC"/>
</dbReference>
<feature type="domain" description="Protein kinase" evidence="12">
    <location>
        <begin position="197"/>
        <end position="470"/>
    </location>
</feature>
<accession>A0A2R5GRK5</accession>
<dbReference type="Gene3D" id="3.30.200.20">
    <property type="entry name" value="Phosphorylase Kinase, domain 1"/>
    <property type="match status" value="1"/>
</dbReference>
<dbReference type="PANTHER" id="PTHR48013:SF9">
    <property type="entry name" value="DUAL SPECIFICITY MITOGEN-ACTIVATED PROTEIN KINASE KINASE 5"/>
    <property type="match status" value="1"/>
</dbReference>
<dbReference type="Proteomes" id="UP000241890">
    <property type="component" value="Unassembled WGS sequence"/>
</dbReference>
<feature type="compositionally biased region" description="Basic and acidic residues" evidence="11">
    <location>
        <begin position="21"/>
        <end position="31"/>
    </location>
</feature>
<feature type="region of interest" description="Disordered" evidence="11">
    <location>
        <begin position="56"/>
        <end position="131"/>
    </location>
</feature>
<evidence type="ECO:0000256" key="5">
    <source>
        <dbReference type="ARBA" id="ARBA00038035"/>
    </source>
</evidence>
<dbReference type="InterPro" id="IPR000719">
    <property type="entry name" value="Prot_kinase_dom"/>
</dbReference>
<proteinExistence type="inferred from homology"/>
<dbReference type="EMBL" id="BEYU01000077">
    <property type="protein sequence ID" value="GBG30514.1"/>
    <property type="molecule type" value="Genomic_DNA"/>
</dbReference>
<dbReference type="GO" id="GO:0005524">
    <property type="term" value="F:ATP binding"/>
    <property type="evidence" value="ECO:0007669"/>
    <property type="project" value="UniProtKB-UniRule"/>
</dbReference>
<evidence type="ECO:0000256" key="3">
    <source>
        <dbReference type="ARBA" id="ARBA00022777"/>
    </source>
</evidence>
<dbReference type="InParanoid" id="A0A2R5GRK5"/>
<comment type="catalytic activity">
    <reaction evidence="8">
        <text>L-threonyl-[protein] + ATP = O-phospho-L-threonyl-[protein] + ADP + H(+)</text>
        <dbReference type="Rhea" id="RHEA:46608"/>
        <dbReference type="Rhea" id="RHEA-COMP:11060"/>
        <dbReference type="Rhea" id="RHEA-COMP:11605"/>
        <dbReference type="ChEBI" id="CHEBI:15378"/>
        <dbReference type="ChEBI" id="CHEBI:30013"/>
        <dbReference type="ChEBI" id="CHEBI:30616"/>
        <dbReference type="ChEBI" id="CHEBI:61977"/>
        <dbReference type="ChEBI" id="CHEBI:456216"/>
        <dbReference type="EC" id="2.7.12.2"/>
    </reaction>
</comment>
<dbReference type="AlphaFoldDB" id="A0A2R5GRK5"/>
<evidence type="ECO:0000256" key="9">
    <source>
        <dbReference type="ARBA" id="ARBA00051693"/>
    </source>
</evidence>
<keyword evidence="4 10" id="KW-0067">ATP-binding</keyword>
<keyword evidence="14" id="KW-1185">Reference proteome</keyword>
<dbReference type="Gene3D" id="1.10.510.10">
    <property type="entry name" value="Transferase(Phosphotransferase) domain 1"/>
    <property type="match status" value="1"/>
</dbReference>
<comment type="caution">
    <text evidence="13">The sequence shown here is derived from an EMBL/GenBank/DDBJ whole genome shotgun (WGS) entry which is preliminary data.</text>
</comment>
<evidence type="ECO:0000256" key="1">
    <source>
        <dbReference type="ARBA" id="ARBA00022679"/>
    </source>
</evidence>
<comment type="similarity">
    <text evidence="5">Belongs to the protein kinase superfamily. STE Ser/Thr protein kinase family. MAP kinase kinase subfamily.</text>
</comment>
<dbReference type="Pfam" id="PF00069">
    <property type="entry name" value="Pkinase"/>
    <property type="match status" value="1"/>
</dbReference>
<evidence type="ECO:0000256" key="11">
    <source>
        <dbReference type="SAM" id="MobiDB-lite"/>
    </source>
</evidence>
<evidence type="ECO:0000259" key="12">
    <source>
        <dbReference type="PROSITE" id="PS50011"/>
    </source>
</evidence>
<reference evidence="13 14" key="1">
    <citation type="submission" date="2017-12" db="EMBL/GenBank/DDBJ databases">
        <title>Sequencing, de novo assembly and annotation of complete genome of a new Thraustochytrid species, strain FCC1311.</title>
        <authorList>
            <person name="Sedici K."/>
            <person name="Godart F."/>
            <person name="Aiese Cigliano R."/>
            <person name="Sanseverino W."/>
            <person name="Barakat M."/>
            <person name="Ortet P."/>
            <person name="Marechal E."/>
            <person name="Cagnac O."/>
            <person name="Amato A."/>
        </authorList>
    </citation>
    <scope>NUCLEOTIDE SEQUENCE [LARGE SCALE GENOMIC DNA]</scope>
</reference>
<comment type="catalytic activity">
    <reaction evidence="7">
        <text>L-seryl-[protein] + ATP = O-phospho-L-seryl-[protein] + ADP + H(+)</text>
        <dbReference type="Rhea" id="RHEA:17989"/>
        <dbReference type="Rhea" id="RHEA-COMP:9863"/>
        <dbReference type="Rhea" id="RHEA-COMP:11604"/>
        <dbReference type="ChEBI" id="CHEBI:15378"/>
        <dbReference type="ChEBI" id="CHEBI:29999"/>
        <dbReference type="ChEBI" id="CHEBI:30616"/>
        <dbReference type="ChEBI" id="CHEBI:83421"/>
        <dbReference type="ChEBI" id="CHEBI:456216"/>
        <dbReference type="EC" id="2.7.12.2"/>
    </reaction>
</comment>
<evidence type="ECO:0000256" key="8">
    <source>
        <dbReference type="ARBA" id="ARBA00049299"/>
    </source>
</evidence>
<feature type="binding site" evidence="10">
    <location>
        <position position="226"/>
    </location>
    <ligand>
        <name>ATP</name>
        <dbReference type="ChEBI" id="CHEBI:30616"/>
    </ligand>
</feature>
<feature type="compositionally biased region" description="Acidic residues" evidence="11">
    <location>
        <begin position="32"/>
        <end position="41"/>
    </location>
</feature>
<dbReference type="PROSITE" id="PS50011">
    <property type="entry name" value="PROTEIN_KINASE_DOM"/>
    <property type="match status" value="1"/>
</dbReference>
<feature type="compositionally biased region" description="Acidic residues" evidence="11">
    <location>
        <begin position="86"/>
        <end position="98"/>
    </location>
</feature>
<comment type="catalytic activity">
    <reaction evidence="9">
        <text>L-tyrosyl-[protein] + ATP = O-phospho-L-tyrosyl-[protein] + ADP + H(+)</text>
        <dbReference type="Rhea" id="RHEA:10596"/>
        <dbReference type="Rhea" id="RHEA-COMP:10136"/>
        <dbReference type="Rhea" id="RHEA-COMP:20101"/>
        <dbReference type="ChEBI" id="CHEBI:15378"/>
        <dbReference type="ChEBI" id="CHEBI:30616"/>
        <dbReference type="ChEBI" id="CHEBI:46858"/>
        <dbReference type="ChEBI" id="CHEBI:61978"/>
        <dbReference type="ChEBI" id="CHEBI:456216"/>
        <dbReference type="EC" id="2.7.12.2"/>
    </reaction>
</comment>
<name>A0A2R5GRK5_9STRA</name>
<sequence>MQPECPAVSQAALSDCQPAVLEKEDALRGDDEREEEEEENLEAAIEAPNVAVAESVLGSVDDAATDAVTSPSRQKPRPKLTLRLFDDEDENVDEDGDGDVNGKDRYSQASGEGWNTEGANDRVGSQGSRIGGASTKLSLQIESDDEDEFGNGLGPLHGESEGGSAEFIAIGNFEVREQGIRSNVSSDEGEGNVKNELVMMAALGQGAGGIVYKAVHRPTLRLVAVKTIPVYDPTKRSQMLKELKALYENMAPIGYRDKAPLLDTSTPAPCPFIVTFHDAFINPEMANVAMVVEYMDGGSLQDIIDGGGCENEDILSQIAYRVLRGLQFIHERHQIHRDIKPSNLLINHRGEVKISDFGIVRELESTQAMASTFVGTLTYMSPERISGLAYNANSDVWSFGLSLMSVALGTYPLATAGGYWALLSSLNEGPVPRLPEDRFSPIMIDFVAQCLTRDPHQRPSCEQLLQHPFVTQSQPLVDAQMIAGENVPPTDADSNLAELDDLVEALGRAEEQQQLGPDPPLENVSRQLGVTLSLVEAKFASLLSVGNSE</sequence>
<dbReference type="EC" id="2.7.12.2" evidence="6"/>
<dbReference type="InterPro" id="IPR011009">
    <property type="entry name" value="Kinase-like_dom_sf"/>
</dbReference>
<dbReference type="OrthoDB" id="10252354at2759"/>
<evidence type="ECO:0000256" key="6">
    <source>
        <dbReference type="ARBA" id="ARBA00038999"/>
    </source>
</evidence>
<keyword evidence="2 10" id="KW-0547">Nucleotide-binding</keyword>
<evidence type="ECO:0000256" key="7">
    <source>
        <dbReference type="ARBA" id="ARBA00049014"/>
    </source>
</evidence>
<dbReference type="InterPro" id="IPR017441">
    <property type="entry name" value="Protein_kinase_ATP_BS"/>
</dbReference>
<dbReference type="PROSITE" id="PS00107">
    <property type="entry name" value="PROTEIN_KINASE_ATP"/>
    <property type="match status" value="1"/>
</dbReference>
<keyword evidence="3 13" id="KW-0418">Kinase</keyword>
<evidence type="ECO:0000256" key="10">
    <source>
        <dbReference type="PROSITE-ProRule" id="PRU10141"/>
    </source>
</evidence>
<evidence type="ECO:0000256" key="4">
    <source>
        <dbReference type="ARBA" id="ARBA00022840"/>
    </source>
</evidence>
<protein>
    <recommendedName>
        <fullName evidence="6">mitogen-activated protein kinase kinase</fullName>
        <ecNumber evidence="6">2.7.12.2</ecNumber>
    </recommendedName>
</protein>
<evidence type="ECO:0000256" key="2">
    <source>
        <dbReference type="ARBA" id="ARBA00022741"/>
    </source>
</evidence>
<dbReference type="SMART" id="SM00220">
    <property type="entry name" value="S_TKc"/>
    <property type="match status" value="1"/>
</dbReference>
<evidence type="ECO:0000313" key="14">
    <source>
        <dbReference type="Proteomes" id="UP000241890"/>
    </source>
</evidence>
<organism evidence="13 14">
    <name type="scientific">Hondaea fermentalgiana</name>
    <dbReference type="NCBI Taxonomy" id="2315210"/>
    <lineage>
        <taxon>Eukaryota</taxon>
        <taxon>Sar</taxon>
        <taxon>Stramenopiles</taxon>
        <taxon>Bigyra</taxon>
        <taxon>Labyrinthulomycetes</taxon>
        <taxon>Thraustochytrida</taxon>
        <taxon>Thraustochytriidae</taxon>
        <taxon>Hondaea</taxon>
    </lineage>
</organism>
<dbReference type="CDD" id="cd06623">
    <property type="entry name" value="PKc_MAPKK_plant_like"/>
    <property type="match status" value="1"/>
</dbReference>
<feature type="region of interest" description="Disordered" evidence="11">
    <location>
        <begin position="1"/>
        <end position="42"/>
    </location>
</feature>
<evidence type="ECO:0000313" key="13">
    <source>
        <dbReference type="EMBL" id="GBG30514.1"/>
    </source>
</evidence>
<dbReference type="SUPFAM" id="SSF56112">
    <property type="entry name" value="Protein kinase-like (PK-like)"/>
    <property type="match status" value="1"/>
</dbReference>
<gene>
    <name evidence="13" type="ORF">FCC1311_067342</name>
</gene>
<keyword evidence="1" id="KW-0808">Transferase</keyword>
<dbReference type="PANTHER" id="PTHR48013">
    <property type="entry name" value="DUAL SPECIFICITY MITOGEN-ACTIVATED PROTEIN KINASE KINASE 5-RELATED"/>
    <property type="match status" value="1"/>
</dbReference>